<organism evidence="2 3">
    <name type="scientific">Steinernema hermaphroditum</name>
    <dbReference type="NCBI Taxonomy" id="289476"/>
    <lineage>
        <taxon>Eukaryota</taxon>
        <taxon>Metazoa</taxon>
        <taxon>Ecdysozoa</taxon>
        <taxon>Nematoda</taxon>
        <taxon>Chromadorea</taxon>
        <taxon>Rhabditida</taxon>
        <taxon>Tylenchina</taxon>
        <taxon>Panagrolaimomorpha</taxon>
        <taxon>Strongyloidoidea</taxon>
        <taxon>Steinernematidae</taxon>
        <taxon>Steinernema</taxon>
    </lineage>
</organism>
<dbReference type="InterPro" id="IPR001969">
    <property type="entry name" value="Aspartic_peptidase_AS"/>
</dbReference>
<dbReference type="Gene3D" id="2.40.70.10">
    <property type="entry name" value="Acid Proteases"/>
    <property type="match status" value="1"/>
</dbReference>
<feature type="compositionally biased region" description="Polar residues" evidence="1">
    <location>
        <begin position="518"/>
        <end position="537"/>
    </location>
</feature>
<comment type="caution">
    <text evidence="2">The sequence shown here is derived from an EMBL/GenBank/DDBJ whole genome shotgun (WGS) entry which is preliminary data.</text>
</comment>
<proteinExistence type="predicted"/>
<evidence type="ECO:0000256" key="1">
    <source>
        <dbReference type="SAM" id="MobiDB-lite"/>
    </source>
</evidence>
<dbReference type="CDD" id="cd00303">
    <property type="entry name" value="retropepsin_like"/>
    <property type="match status" value="1"/>
</dbReference>
<name>A0AA39GUP8_9BILA</name>
<gene>
    <name evidence="2" type="ORF">QR680_000417</name>
</gene>
<dbReference type="InterPro" id="IPR021109">
    <property type="entry name" value="Peptidase_aspartic_dom_sf"/>
</dbReference>
<feature type="compositionally biased region" description="Basic and acidic residues" evidence="1">
    <location>
        <begin position="268"/>
        <end position="279"/>
    </location>
</feature>
<dbReference type="GO" id="GO:0006508">
    <property type="term" value="P:proteolysis"/>
    <property type="evidence" value="ECO:0007669"/>
    <property type="project" value="InterPro"/>
</dbReference>
<feature type="compositionally biased region" description="Polar residues" evidence="1">
    <location>
        <begin position="226"/>
        <end position="235"/>
    </location>
</feature>
<dbReference type="PROSITE" id="PS00141">
    <property type="entry name" value="ASP_PROTEASE"/>
    <property type="match status" value="1"/>
</dbReference>
<evidence type="ECO:0000313" key="3">
    <source>
        <dbReference type="Proteomes" id="UP001175271"/>
    </source>
</evidence>
<feature type="region of interest" description="Disordered" evidence="1">
    <location>
        <begin position="433"/>
        <end position="454"/>
    </location>
</feature>
<reference evidence="2" key="1">
    <citation type="submission" date="2023-06" db="EMBL/GenBank/DDBJ databases">
        <title>Genomic analysis of the entomopathogenic nematode Steinernema hermaphroditum.</title>
        <authorList>
            <person name="Schwarz E.M."/>
            <person name="Heppert J.K."/>
            <person name="Baniya A."/>
            <person name="Schwartz H.T."/>
            <person name="Tan C.-H."/>
            <person name="Antoshechkin I."/>
            <person name="Sternberg P.W."/>
            <person name="Goodrich-Blair H."/>
            <person name="Dillman A.R."/>
        </authorList>
    </citation>
    <scope>NUCLEOTIDE SEQUENCE</scope>
    <source>
        <strain evidence="2">PS9179</strain>
        <tissue evidence="2">Whole animal</tissue>
    </source>
</reference>
<dbReference type="Pfam" id="PF13975">
    <property type="entry name" value="gag-asp_proteas"/>
    <property type="match status" value="1"/>
</dbReference>
<dbReference type="AlphaFoldDB" id="A0AA39GUP8"/>
<dbReference type="EMBL" id="JAUCMV010000005">
    <property type="protein sequence ID" value="KAK0393816.1"/>
    <property type="molecule type" value="Genomic_DNA"/>
</dbReference>
<feature type="region of interest" description="Disordered" evidence="1">
    <location>
        <begin position="480"/>
        <end position="537"/>
    </location>
</feature>
<accession>A0AA39GUP8</accession>
<feature type="region of interest" description="Disordered" evidence="1">
    <location>
        <begin position="212"/>
        <end position="284"/>
    </location>
</feature>
<dbReference type="Proteomes" id="UP001175271">
    <property type="component" value="Unassembled WGS sequence"/>
</dbReference>
<dbReference type="SUPFAM" id="SSF50630">
    <property type="entry name" value="Acid proteases"/>
    <property type="match status" value="1"/>
</dbReference>
<evidence type="ECO:0000313" key="2">
    <source>
        <dbReference type="EMBL" id="KAK0393816.1"/>
    </source>
</evidence>
<dbReference type="GO" id="GO:0004190">
    <property type="term" value="F:aspartic-type endopeptidase activity"/>
    <property type="evidence" value="ECO:0007669"/>
    <property type="project" value="InterPro"/>
</dbReference>
<evidence type="ECO:0008006" key="4">
    <source>
        <dbReference type="Google" id="ProtNLM"/>
    </source>
</evidence>
<sequence length="537" mass="60407">MGTDPNDHVNNQLATLISLQAASIRIERLKAVETISGYEGTSRLKEFFRRFDEITVGCENAERVSLLRTKCKQRAKRLISDLVESGTDQYDAVRSLLTQQITEASTERIEALQALTNGINREQNETVASYSDRIAKTVRSAFPSSDKISMEHLLDHYFMRGLNNTYLVTAVVALQGLTFEQKVAKTVAIEAQLNCLHPRQFHNDSVDCYTSNQPRAHRFPREQHWRNTGNGNNRIPSPRHNSSERLRDQSTIQQVMRPPTVPKSHINSPHDERQDRDRQAQASSAHYIGSLRSGEDEGQNSRLGYVPTLPIAINDITCRGLIDTGANVSLISSKFYAQLVNQTDTPVKLIANDAQLHTANGSKQSHVGCVHVQLNYANRQSQEARFFVTANPFGHDVLLGTDILSRLGFMLVDKLNNEFIPLIAKTEQQSTPVSAVTATSNARKPPSKETKRHFPAKIRHPHKEPERAIADRWRNARSAFIDDAHPRVSPKQEIRQQPTRTHRSAGANAHCENKANWLRSNGIRTKTRRSTASQQSQ</sequence>
<feature type="compositionally biased region" description="Polar residues" evidence="1">
    <location>
        <begin position="433"/>
        <end position="442"/>
    </location>
</feature>
<feature type="compositionally biased region" description="Basic and acidic residues" evidence="1">
    <location>
        <begin position="480"/>
        <end position="494"/>
    </location>
</feature>
<keyword evidence="3" id="KW-1185">Reference proteome</keyword>
<protein>
    <recommendedName>
        <fullName evidence="4">Peptidase A2 domain-containing protein</fullName>
    </recommendedName>
</protein>